<dbReference type="AlphaFoldDB" id="A0A0M3JNQ9"/>
<protein>
    <submittedName>
        <fullName evidence="1">IS4 family transposase</fullName>
    </submittedName>
</protein>
<sequence>LSSIAVLVTRHRLLRNCLAQPARLFKQVII</sequence>
<organism evidence="1">
    <name type="scientific">Anisakis simplex</name>
    <name type="common">Herring worm</name>
    <dbReference type="NCBI Taxonomy" id="6269"/>
    <lineage>
        <taxon>Eukaryota</taxon>
        <taxon>Metazoa</taxon>
        <taxon>Ecdysozoa</taxon>
        <taxon>Nematoda</taxon>
        <taxon>Chromadorea</taxon>
        <taxon>Rhabditida</taxon>
        <taxon>Spirurina</taxon>
        <taxon>Ascaridomorpha</taxon>
        <taxon>Ascaridoidea</taxon>
        <taxon>Anisakidae</taxon>
        <taxon>Anisakis</taxon>
        <taxon>Anisakis simplex complex</taxon>
    </lineage>
</organism>
<evidence type="ECO:0000313" key="1">
    <source>
        <dbReference type="WBParaSite" id="ASIM_0000930001-mRNA-1"/>
    </source>
</evidence>
<proteinExistence type="predicted"/>
<reference evidence="1" key="1">
    <citation type="submission" date="2017-02" db="UniProtKB">
        <authorList>
            <consortium name="WormBaseParasite"/>
        </authorList>
    </citation>
    <scope>IDENTIFICATION</scope>
</reference>
<name>A0A0M3JNQ9_ANISI</name>
<accession>A0A0M3JNQ9</accession>
<dbReference type="WBParaSite" id="ASIM_0000930001-mRNA-1">
    <property type="protein sequence ID" value="ASIM_0000930001-mRNA-1"/>
    <property type="gene ID" value="ASIM_0000930001"/>
</dbReference>